<evidence type="ECO:0000313" key="3">
    <source>
        <dbReference type="Proteomes" id="UP001244011"/>
    </source>
</evidence>
<organism evidence="2 3">
    <name type="scientific">Phialemonium atrogriseum</name>
    <dbReference type="NCBI Taxonomy" id="1093897"/>
    <lineage>
        <taxon>Eukaryota</taxon>
        <taxon>Fungi</taxon>
        <taxon>Dikarya</taxon>
        <taxon>Ascomycota</taxon>
        <taxon>Pezizomycotina</taxon>
        <taxon>Sordariomycetes</taxon>
        <taxon>Sordariomycetidae</taxon>
        <taxon>Cephalothecales</taxon>
        <taxon>Cephalothecaceae</taxon>
        <taxon>Phialemonium</taxon>
    </lineage>
</organism>
<proteinExistence type="predicted"/>
<dbReference type="Proteomes" id="UP001244011">
    <property type="component" value="Unassembled WGS sequence"/>
</dbReference>
<feature type="compositionally biased region" description="Basic residues" evidence="1">
    <location>
        <begin position="313"/>
        <end position="329"/>
    </location>
</feature>
<dbReference type="EMBL" id="MU839033">
    <property type="protein sequence ID" value="KAK1762811.1"/>
    <property type="molecule type" value="Genomic_DNA"/>
</dbReference>
<evidence type="ECO:0008006" key="4">
    <source>
        <dbReference type="Google" id="ProtNLM"/>
    </source>
</evidence>
<comment type="caution">
    <text evidence="2">The sequence shown here is derived from an EMBL/GenBank/DDBJ whole genome shotgun (WGS) entry which is preliminary data.</text>
</comment>
<keyword evidence="3" id="KW-1185">Reference proteome</keyword>
<dbReference type="PANTHER" id="PTHR38166">
    <property type="entry name" value="C2H2-TYPE DOMAIN-CONTAINING PROTEIN-RELATED"/>
    <property type="match status" value="1"/>
</dbReference>
<evidence type="ECO:0000256" key="1">
    <source>
        <dbReference type="SAM" id="MobiDB-lite"/>
    </source>
</evidence>
<dbReference type="AlphaFoldDB" id="A0AAJ0BR88"/>
<evidence type="ECO:0000313" key="2">
    <source>
        <dbReference type="EMBL" id="KAK1762811.1"/>
    </source>
</evidence>
<feature type="region of interest" description="Disordered" evidence="1">
    <location>
        <begin position="1"/>
        <end position="27"/>
    </location>
</feature>
<feature type="region of interest" description="Disordered" evidence="1">
    <location>
        <begin position="285"/>
        <end position="348"/>
    </location>
</feature>
<name>A0AAJ0BR88_9PEZI</name>
<dbReference type="GeneID" id="85315231"/>
<gene>
    <name evidence="2" type="ORF">QBC33DRAFT_599679</name>
</gene>
<protein>
    <recommendedName>
        <fullName evidence="4">C2H2-type domain-containing protein</fullName>
    </recommendedName>
</protein>
<dbReference type="RefSeq" id="XP_060279024.1">
    <property type="nucleotide sequence ID" value="XM_060432044.1"/>
</dbReference>
<dbReference type="PANTHER" id="PTHR38166:SF1">
    <property type="entry name" value="C2H2-TYPE DOMAIN-CONTAINING PROTEIN"/>
    <property type="match status" value="1"/>
</dbReference>
<sequence length="668" mass="74306">MLPFRGMPSGPEAQPTTPNKPSLRILDDGPATREEDLAHGPLLRGLGVHVHDASGQFHIDPDLDLEHSAQAATPVLGLDMPNFPFSAPPILPTETMTLSEVSTGRTFSSMTETTSSIALRRQQCLQDLETLHRHEVSRLHSEAPFPDEIELGGTSNRPTDPGARVEYPPLCPWTFEFSWEDGHLLFSGEPFTVEKEVHSWSQVEIAGSEKASTASGSTFRAYGANLGAYGSTFGAYGADLDAYGADLDYDADLELSGKVSGVSHETLERVIDLLDDHYWRTYRPQLSDKRNSSPRTGGQKSKEARSSPYPKRTTSRHSTKAAPSRRGKVSHGPGDGEDEDGHDGEKLPSSAMARANRRHFACPFMKWRPCQFQEDCLAKKFLKISYVKCHLVEKHYPWYCTTCFTVYDDEVLLAAHKRLCCVQRHVEDTPFMTHEKYEAINKRADSNKSHEEQWQYIFGVLFPNELRCPSPYLDDILVEMTEHLERYFEGPGRQLLEVLSIERATEYPGSREDIMAAYDFIREVWLPRVLAQLSELGGSGPSFHQPNLSGSSSADSAIQSPGIQAGSIQQDVGFMESAPGYLTQSNTYAPSLPMPDSHVDFGLDFEQAPYGGQPDSAAQPYVNGSLDWAVNPQGPSVDGRHDSGWDPTVGFHGFPWSKGLWYKFYVLH</sequence>
<accession>A0AAJ0BR88</accession>
<reference evidence="2" key="1">
    <citation type="submission" date="2023-06" db="EMBL/GenBank/DDBJ databases">
        <title>Genome-scale phylogeny and comparative genomics of the fungal order Sordariales.</title>
        <authorList>
            <consortium name="Lawrence Berkeley National Laboratory"/>
            <person name="Hensen N."/>
            <person name="Bonometti L."/>
            <person name="Westerberg I."/>
            <person name="Brannstrom I.O."/>
            <person name="Guillou S."/>
            <person name="Cros-Aarteil S."/>
            <person name="Calhoun S."/>
            <person name="Haridas S."/>
            <person name="Kuo A."/>
            <person name="Mondo S."/>
            <person name="Pangilinan J."/>
            <person name="Riley R."/>
            <person name="Labutti K."/>
            <person name="Andreopoulos B."/>
            <person name="Lipzen A."/>
            <person name="Chen C."/>
            <person name="Yanf M."/>
            <person name="Daum C."/>
            <person name="Ng V."/>
            <person name="Clum A."/>
            <person name="Steindorff A."/>
            <person name="Ohm R."/>
            <person name="Martin F."/>
            <person name="Silar P."/>
            <person name="Natvig D."/>
            <person name="Lalanne C."/>
            <person name="Gautier V."/>
            <person name="Ament-Velasquez S.L."/>
            <person name="Kruys A."/>
            <person name="Hutchinson M.I."/>
            <person name="Powell A.J."/>
            <person name="Barry K."/>
            <person name="Miller A.N."/>
            <person name="Grigoriev I.V."/>
            <person name="Debuchy R."/>
            <person name="Gladieux P."/>
            <person name="Thoren M.H."/>
            <person name="Johannesson H."/>
        </authorList>
    </citation>
    <scope>NUCLEOTIDE SEQUENCE</scope>
    <source>
        <strain evidence="2">8032-3</strain>
    </source>
</reference>